<name>A0AAV5E2E2_ELECO</name>
<feature type="region of interest" description="Disordered" evidence="3">
    <location>
        <begin position="1"/>
        <end position="20"/>
    </location>
</feature>
<dbReference type="Proteomes" id="UP001054889">
    <property type="component" value="Unassembled WGS sequence"/>
</dbReference>
<evidence type="ECO:0000313" key="7">
    <source>
        <dbReference type="Proteomes" id="UP001054889"/>
    </source>
</evidence>
<evidence type="ECO:0000256" key="1">
    <source>
        <dbReference type="ARBA" id="ARBA00022884"/>
    </source>
</evidence>
<reference evidence="6" key="1">
    <citation type="journal article" date="2018" name="DNA Res.">
        <title>Multiple hybrid de novo genome assembly of finger millet, an orphan allotetraploid crop.</title>
        <authorList>
            <person name="Hatakeyama M."/>
            <person name="Aluri S."/>
            <person name="Balachadran M.T."/>
            <person name="Sivarajan S.R."/>
            <person name="Patrignani A."/>
            <person name="Gruter S."/>
            <person name="Poveda L."/>
            <person name="Shimizu-Inatsugi R."/>
            <person name="Baeten J."/>
            <person name="Francoijs K.J."/>
            <person name="Nataraja K.N."/>
            <person name="Reddy Y.A.N."/>
            <person name="Phadnis S."/>
            <person name="Ravikumar R.L."/>
            <person name="Schlapbach R."/>
            <person name="Sreeman S.M."/>
            <person name="Shimizu K.K."/>
        </authorList>
    </citation>
    <scope>NUCLEOTIDE SEQUENCE</scope>
</reference>
<proteinExistence type="predicted"/>
<dbReference type="SUPFAM" id="SSF75471">
    <property type="entry name" value="YhbY-like"/>
    <property type="match status" value="1"/>
</dbReference>
<dbReference type="Pfam" id="PF08276">
    <property type="entry name" value="PAN_2"/>
    <property type="match status" value="1"/>
</dbReference>
<feature type="region of interest" description="Disordered" evidence="3">
    <location>
        <begin position="494"/>
        <end position="525"/>
    </location>
</feature>
<dbReference type="GO" id="GO:0003723">
    <property type="term" value="F:RNA binding"/>
    <property type="evidence" value="ECO:0007669"/>
    <property type="project" value="UniProtKB-UniRule"/>
</dbReference>
<comment type="caution">
    <text evidence="6">The sequence shown here is derived from an EMBL/GenBank/DDBJ whole genome shotgun (WGS) entry which is preliminary data.</text>
</comment>
<dbReference type="Pfam" id="PF01985">
    <property type="entry name" value="CRS1_YhbY"/>
    <property type="match status" value="1"/>
</dbReference>
<evidence type="ECO:0000259" key="5">
    <source>
        <dbReference type="PROSITE" id="PS51295"/>
    </source>
</evidence>
<dbReference type="InterPro" id="IPR040286">
    <property type="entry name" value="At3g25440-like"/>
</dbReference>
<evidence type="ECO:0000256" key="2">
    <source>
        <dbReference type="PROSITE-ProRule" id="PRU00626"/>
    </source>
</evidence>
<keyword evidence="7" id="KW-1185">Reference proteome</keyword>
<sequence>MHQAAASCPPPLPPRSCIKRTTPTTSASYVSLQNMHDPATNLKAIERVSEATCKKACLDDCKCLAAQFVYGAEPRPRDGSCYLQSEVFSLQTSQPEVRHYNSTVHLKSGRRDTTPTPMCILKPLSCIMVAEAEIPTTLTSMATWLSSIASMEWNTCSPHIFLCHRSTVLFPSKCLSPLNLFGHSWAVRWASYGQVNLVLSDNGKPKFQIEEVDPSKKRRYLMKKRLKVQRKREKKKRKEANKNDPRRIRPKGKKIKQKFPTAEARLKYKIEKVAKLKEAMLVKKLKKYEVAKAEGPMSKPDDLTGEERFYLKKVSQKKSNYVPVGRRGVFGAVILNMHLHWKKHESVKVICKPCKPGQMQEYANEIARLSGGISFNIIGDDTIVFYRGKNYVQPDVMSPIDTLSKKKYVHSNKLVLHNHSEFISTSNHLFHKLMHLKNQNMSNRWRQLGVSLQCQKSSSNFIIGMLHFMEFPQSGVNYGHDRKASLLEVGELNQGKEQESQLATSDFSDLPISDISESDEDNLGS</sequence>
<feature type="compositionally biased region" description="Basic residues" evidence="3">
    <location>
        <begin position="226"/>
        <end position="239"/>
    </location>
</feature>
<evidence type="ECO:0008006" key="8">
    <source>
        <dbReference type="Google" id="ProtNLM"/>
    </source>
</evidence>
<dbReference type="InterPro" id="IPR001890">
    <property type="entry name" value="RNA-binding_CRM"/>
</dbReference>
<evidence type="ECO:0000313" key="6">
    <source>
        <dbReference type="EMBL" id="GJN16673.1"/>
    </source>
</evidence>
<dbReference type="SMART" id="SM01103">
    <property type="entry name" value="CRS1_YhbY"/>
    <property type="match status" value="1"/>
</dbReference>
<feature type="domain" description="CRM" evidence="5">
    <location>
        <begin position="301"/>
        <end position="398"/>
    </location>
</feature>
<keyword evidence="1 2" id="KW-0694">RNA-binding</keyword>
<dbReference type="PROSITE" id="PS50948">
    <property type="entry name" value="PAN"/>
    <property type="match status" value="1"/>
</dbReference>
<dbReference type="PANTHER" id="PTHR31426:SF2">
    <property type="entry name" value="OS01G0958400 PROTEIN"/>
    <property type="match status" value="1"/>
</dbReference>
<dbReference type="PANTHER" id="PTHR31426">
    <property type="entry name" value="GROUP II INTRON SPLICING FACTOR CRS1-LIKE"/>
    <property type="match status" value="1"/>
</dbReference>
<gene>
    <name evidence="6" type="primary">gb03690</name>
    <name evidence="6" type="ORF">PR202_gb03690</name>
</gene>
<dbReference type="EMBL" id="BQKI01000073">
    <property type="protein sequence ID" value="GJN16673.1"/>
    <property type="molecule type" value="Genomic_DNA"/>
</dbReference>
<evidence type="ECO:0000259" key="4">
    <source>
        <dbReference type="PROSITE" id="PS50948"/>
    </source>
</evidence>
<dbReference type="InterPro" id="IPR035920">
    <property type="entry name" value="YhbY-like_sf"/>
</dbReference>
<dbReference type="Gene3D" id="3.30.110.60">
    <property type="entry name" value="YhbY-like"/>
    <property type="match status" value="1"/>
</dbReference>
<feature type="domain" description="Apple" evidence="4">
    <location>
        <begin position="17"/>
        <end position="104"/>
    </location>
</feature>
<organism evidence="6 7">
    <name type="scientific">Eleusine coracana subsp. coracana</name>
    <dbReference type="NCBI Taxonomy" id="191504"/>
    <lineage>
        <taxon>Eukaryota</taxon>
        <taxon>Viridiplantae</taxon>
        <taxon>Streptophyta</taxon>
        <taxon>Embryophyta</taxon>
        <taxon>Tracheophyta</taxon>
        <taxon>Spermatophyta</taxon>
        <taxon>Magnoliopsida</taxon>
        <taxon>Liliopsida</taxon>
        <taxon>Poales</taxon>
        <taxon>Poaceae</taxon>
        <taxon>PACMAD clade</taxon>
        <taxon>Chloridoideae</taxon>
        <taxon>Cynodonteae</taxon>
        <taxon>Eleusininae</taxon>
        <taxon>Eleusine</taxon>
    </lineage>
</organism>
<feature type="region of interest" description="Disordered" evidence="3">
    <location>
        <begin position="226"/>
        <end position="255"/>
    </location>
</feature>
<feature type="compositionally biased region" description="Acidic residues" evidence="3">
    <location>
        <begin position="516"/>
        <end position="525"/>
    </location>
</feature>
<protein>
    <recommendedName>
        <fullName evidence="8">CRM domain-containing protein</fullName>
    </recommendedName>
</protein>
<reference evidence="6" key="2">
    <citation type="submission" date="2021-12" db="EMBL/GenBank/DDBJ databases">
        <title>Resequencing data analysis of finger millet.</title>
        <authorList>
            <person name="Hatakeyama M."/>
            <person name="Aluri S."/>
            <person name="Balachadran M.T."/>
            <person name="Sivarajan S.R."/>
            <person name="Poveda L."/>
            <person name="Shimizu-Inatsugi R."/>
            <person name="Schlapbach R."/>
            <person name="Sreeman S.M."/>
            <person name="Shimizu K.K."/>
        </authorList>
    </citation>
    <scope>NUCLEOTIDE SEQUENCE</scope>
</reference>
<evidence type="ECO:0000256" key="3">
    <source>
        <dbReference type="SAM" id="MobiDB-lite"/>
    </source>
</evidence>
<accession>A0AAV5E2E2</accession>
<dbReference type="AlphaFoldDB" id="A0AAV5E2E2"/>
<dbReference type="InterPro" id="IPR003609">
    <property type="entry name" value="Pan_app"/>
</dbReference>
<dbReference type="PROSITE" id="PS51295">
    <property type="entry name" value="CRM"/>
    <property type="match status" value="1"/>
</dbReference>